<evidence type="ECO:0000256" key="3">
    <source>
        <dbReference type="SAM" id="SignalP"/>
    </source>
</evidence>
<dbReference type="CDD" id="cd06343">
    <property type="entry name" value="PBP1_ABC_ligand_binding-like"/>
    <property type="match status" value="1"/>
</dbReference>
<evidence type="ECO:0000313" key="6">
    <source>
        <dbReference type="Proteomes" id="UP000237846"/>
    </source>
</evidence>
<evidence type="ECO:0000259" key="4">
    <source>
        <dbReference type="Pfam" id="PF13458"/>
    </source>
</evidence>
<evidence type="ECO:0000313" key="5">
    <source>
        <dbReference type="EMBL" id="PRX97403.1"/>
    </source>
</evidence>
<evidence type="ECO:0000256" key="1">
    <source>
        <dbReference type="ARBA" id="ARBA00010062"/>
    </source>
</evidence>
<comment type="similarity">
    <text evidence="1">Belongs to the leucine-binding protein family.</text>
</comment>
<gene>
    <name evidence="5" type="ORF">CLV72_106442</name>
</gene>
<accession>A0A2T0Q146</accession>
<proteinExistence type="inferred from homology"/>
<comment type="caution">
    <text evidence="5">The sequence shown here is derived from an EMBL/GenBank/DDBJ whole genome shotgun (WGS) entry which is preliminary data.</text>
</comment>
<dbReference type="Pfam" id="PF13458">
    <property type="entry name" value="Peripla_BP_6"/>
    <property type="match status" value="1"/>
</dbReference>
<dbReference type="Gene3D" id="3.40.50.2300">
    <property type="match status" value="2"/>
</dbReference>
<feature type="domain" description="Leucine-binding protein" evidence="4">
    <location>
        <begin position="46"/>
        <end position="401"/>
    </location>
</feature>
<feature type="signal peptide" evidence="3">
    <location>
        <begin position="1"/>
        <end position="24"/>
    </location>
</feature>
<evidence type="ECO:0000256" key="2">
    <source>
        <dbReference type="ARBA" id="ARBA00022729"/>
    </source>
</evidence>
<dbReference type="SUPFAM" id="SSF53822">
    <property type="entry name" value="Periplasmic binding protein-like I"/>
    <property type="match status" value="1"/>
</dbReference>
<dbReference type="InterPro" id="IPR028081">
    <property type="entry name" value="Leu-bd"/>
</dbReference>
<dbReference type="RefSeq" id="WP_106249496.1">
    <property type="nucleotide sequence ID" value="NZ_PVZC01000006.1"/>
</dbReference>
<dbReference type="PANTHER" id="PTHR47235:SF1">
    <property type="entry name" value="BLR6548 PROTEIN"/>
    <property type="match status" value="1"/>
</dbReference>
<sequence>MRKAPPLVAVLAAAALLTASCTGAGEVAEGDAASLDVSTGVTDDSVRLGTHMPLTGPAAPGYSQISVGARAVFDYVNAQGGVHGRQIEYLVEDDGYDPVRTVEVVNELVLQDEIFAMVGGLGTPTHARVIDFLNEQGVPDLFVSSGALMWNQPDTHPLTFGYQVDYTREAKIQGQYVAENFPDASVGVFFQNDDVGTDTQAGLEQYLGEQIVVREPYESGNTDIGPQVSALEEAGAEVVICECIPTYMALLILESQAIGYEPQFVASSIGADTVTLNGLLQEFADADGGTADDMLDGLIATGYLPQATAADDPWLELYTQIYEEYVPEEQPFTNTLLYGMVQATQTSMALMAAGPDLTRQSLVDALHSGEFNGPGLVPFSTAEGEHSGFQGAYVTQYHAGGRSEILQEPRVTDRETGPIEEFDFSRPTPDEVVFYGG</sequence>
<keyword evidence="6" id="KW-1185">Reference proteome</keyword>
<reference evidence="5 6" key="1">
    <citation type="submission" date="2018-03" db="EMBL/GenBank/DDBJ databases">
        <title>Genomic Encyclopedia of Archaeal and Bacterial Type Strains, Phase II (KMG-II): from individual species to whole genera.</title>
        <authorList>
            <person name="Goeker M."/>
        </authorList>
    </citation>
    <scope>NUCLEOTIDE SEQUENCE [LARGE SCALE GENOMIC DNA]</scope>
    <source>
        <strain evidence="5 6">DSM 45601</strain>
    </source>
</reference>
<dbReference type="PROSITE" id="PS51257">
    <property type="entry name" value="PROKAR_LIPOPROTEIN"/>
    <property type="match status" value="1"/>
</dbReference>
<dbReference type="Proteomes" id="UP000237846">
    <property type="component" value="Unassembled WGS sequence"/>
</dbReference>
<dbReference type="PANTHER" id="PTHR47235">
    <property type="entry name" value="BLR6548 PROTEIN"/>
    <property type="match status" value="1"/>
</dbReference>
<keyword evidence="2 3" id="KW-0732">Signal</keyword>
<dbReference type="AlphaFoldDB" id="A0A2T0Q146"/>
<dbReference type="EMBL" id="PVZC01000006">
    <property type="protein sequence ID" value="PRX97403.1"/>
    <property type="molecule type" value="Genomic_DNA"/>
</dbReference>
<dbReference type="OrthoDB" id="26870at2"/>
<dbReference type="InterPro" id="IPR028082">
    <property type="entry name" value="Peripla_BP_I"/>
</dbReference>
<name>A0A2T0Q146_9ACTN</name>
<organism evidence="5 6">
    <name type="scientific">Allonocardiopsis opalescens</name>
    <dbReference type="NCBI Taxonomy" id="1144618"/>
    <lineage>
        <taxon>Bacteria</taxon>
        <taxon>Bacillati</taxon>
        <taxon>Actinomycetota</taxon>
        <taxon>Actinomycetes</taxon>
        <taxon>Streptosporangiales</taxon>
        <taxon>Allonocardiopsis</taxon>
    </lineage>
</organism>
<protein>
    <submittedName>
        <fullName evidence="5">Amino acid/amide ABC transporter substrate-binding protein (HAAT family)</fullName>
    </submittedName>
</protein>
<feature type="chain" id="PRO_5015667394" evidence="3">
    <location>
        <begin position="25"/>
        <end position="437"/>
    </location>
</feature>